<name>A0A742ZLB1_SALER</name>
<dbReference type="EMBL" id="DAAUKO010000037">
    <property type="protein sequence ID" value="HAF1616373.1"/>
    <property type="molecule type" value="Genomic_DNA"/>
</dbReference>
<sequence>MKNTGMLLKEYLDDRQMKPLELMTPEEYKYHLEAEHFLFVEGHNILVDDFTGRHFAATKEQLDLLIGWLQGLRGELFDHNPKDI</sequence>
<proteinExistence type="predicted"/>
<comment type="caution">
    <text evidence="1">The sequence shown here is derived from an EMBL/GenBank/DDBJ whole genome shotgun (WGS) entry which is preliminary data.</text>
</comment>
<protein>
    <submittedName>
        <fullName evidence="1">Uncharacterized protein</fullName>
    </submittedName>
</protein>
<reference evidence="1" key="2">
    <citation type="submission" date="2020-02" db="EMBL/GenBank/DDBJ databases">
        <authorList>
            <consortium name="NCBI Pathogen Detection Project"/>
        </authorList>
    </citation>
    <scope>NUCLEOTIDE SEQUENCE</scope>
    <source>
        <strain evidence="1">MA.03-3818</strain>
    </source>
</reference>
<evidence type="ECO:0000313" key="1">
    <source>
        <dbReference type="EMBL" id="HAF1616373.1"/>
    </source>
</evidence>
<accession>A0A742ZLB1</accession>
<gene>
    <name evidence="1" type="ORF">G9B49_005456</name>
</gene>
<reference evidence="1" key="1">
    <citation type="journal article" date="2018" name="Genome Biol.">
        <title>SKESA: strategic k-mer extension for scrupulous assemblies.</title>
        <authorList>
            <person name="Souvorov A."/>
            <person name="Agarwala R."/>
            <person name="Lipman D.J."/>
        </authorList>
    </citation>
    <scope>NUCLEOTIDE SEQUENCE</scope>
    <source>
        <strain evidence="1">MA.03-3818</strain>
    </source>
</reference>
<dbReference type="AlphaFoldDB" id="A0A742ZLB1"/>
<organism evidence="1">
    <name type="scientific">Salmonella enterica</name>
    <name type="common">Salmonella choleraesuis</name>
    <dbReference type="NCBI Taxonomy" id="28901"/>
    <lineage>
        <taxon>Bacteria</taxon>
        <taxon>Pseudomonadati</taxon>
        <taxon>Pseudomonadota</taxon>
        <taxon>Gammaproteobacteria</taxon>
        <taxon>Enterobacterales</taxon>
        <taxon>Enterobacteriaceae</taxon>
        <taxon>Salmonella</taxon>
    </lineage>
</organism>